<evidence type="ECO:0000313" key="3">
    <source>
        <dbReference type="Proteomes" id="UP000307943"/>
    </source>
</evidence>
<dbReference type="RefSeq" id="WP_139601875.1">
    <property type="nucleotide sequence ID" value="NZ_VDCQ01000009.1"/>
</dbReference>
<proteinExistence type="predicted"/>
<dbReference type="AlphaFoldDB" id="A0A5C4TDW9"/>
<reference evidence="2 3" key="1">
    <citation type="submission" date="2019-05" db="EMBL/GenBank/DDBJ databases">
        <title>We sequenced the genome of Paenibacillus hemerocallicola KCTC 33185 for further insight into its adaptation and study the phylogeny of Paenibacillus.</title>
        <authorList>
            <person name="Narsing Rao M.P."/>
        </authorList>
    </citation>
    <scope>NUCLEOTIDE SEQUENCE [LARGE SCALE GENOMIC DNA]</scope>
    <source>
        <strain evidence="2 3">KCTC 33185</strain>
    </source>
</reference>
<keyword evidence="3" id="KW-1185">Reference proteome</keyword>
<sequence>MGSKRKIDIIDVLKYLDLEPKKIYQILSELQSSNDLKNEKRQEATANQEPKKKPGNQARKRRRSDRS</sequence>
<name>A0A5C4TDW9_9BACL</name>
<gene>
    <name evidence="2" type="ORF">FE784_09125</name>
</gene>
<organism evidence="2 3">
    <name type="scientific">Paenibacillus hemerocallicola</name>
    <dbReference type="NCBI Taxonomy" id="1172614"/>
    <lineage>
        <taxon>Bacteria</taxon>
        <taxon>Bacillati</taxon>
        <taxon>Bacillota</taxon>
        <taxon>Bacilli</taxon>
        <taxon>Bacillales</taxon>
        <taxon>Paenibacillaceae</taxon>
        <taxon>Paenibacillus</taxon>
    </lineage>
</organism>
<protein>
    <submittedName>
        <fullName evidence="2">Uncharacterized protein</fullName>
    </submittedName>
</protein>
<comment type="caution">
    <text evidence="2">The sequence shown here is derived from an EMBL/GenBank/DDBJ whole genome shotgun (WGS) entry which is preliminary data.</text>
</comment>
<dbReference type="EMBL" id="VDCQ01000009">
    <property type="protein sequence ID" value="TNJ66717.1"/>
    <property type="molecule type" value="Genomic_DNA"/>
</dbReference>
<feature type="compositionally biased region" description="Basic residues" evidence="1">
    <location>
        <begin position="58"/>
        <end position="67"/>
    </location>
</feature>
<dbReference type="Proteomes" id="UP000307943">
    <property type="component" value="Unassembled WGS sequence"/>
</dbReference>
<evidence type="ECO:0000256" key="1">
    <source>
        <dbReference type="SAM" id="MobiDB-lite"/>
    </source>
</evidence>
<feature type="region of interest" description="Disordered" evidence="1">
    <location>
        <begin position="29"/>
        <end position="67"/>
    </location>
</feature>
<evidence type="ECO:0000313" key="2">
    <source>
        <dbReference type="EMBL" id="TNJ66717.1"/>
    </source>
</evidence>
<accession>A0A5C4TDW9</accession>